<evidence type="ECO:0000313" key="4">
    <source>
        <dbReference type="Proteomes" id="UP000315454"/>
    </source>
</evidence>
<keyword evidence="2" id="KW-0456">Lyase</keyword>
<protein>
    <recommendedName>
        <fullName evidence="5">Chromophore lyase CpcS/CpeS</fullName>
    </recommendedName>
</protein>
<comment type="similarity">
    <text evidence="1">Belongs to the CpcS/CpeS biliprotein lyase family.</text>
</comment>
<gene>
    <name evidence="3" type="ORF">ERJ68_07645</name>
</gene>
<proteinExistence type="inferred from homology"/>
<dbReference type="AlphaFoldDB" id="A0A524RS80"/>
<dbReference type="InterPro" id="IPR012674">
    <property type="entry name" value="Calycin"/>
</dbReference>
<dbReference type="GO" id="GO:0016829">
    <property type="term" value="F:lyase activity"/>
    <property type="evidence" value="ECO:0007669"/>
    <property type="project" value="UniProtKB-KW"/>
</dbReference>
<dbReference type="EMBL" id="SRMN01000126">
    <property type="protein sequence ID" value="TGH19934.1"/>
    <property type="molecule type" value="Genomic_DNA"/>
</dbReference>
<organism evidence="3 4">
    <name type="scientific">Aphanocapsa feldmannii 277cI</name>
    <dbReference type="NCBI Taxonomy" id="2507554"/>
    <lineage>
        <taxon>Bacteria</taxon>
        <taxon>Bacillati</taxon>
        <taxon>Cyanobacteriota</taxon>
        <taxon>Cyanophyceae</taxon>
        <taxon>Oscillatoriophycideae</taxon>
        <taxon>Chroococcales</taxon>
        <taxon>Microcystaceae</taxon>
        <taxon>Aphanocapsa</taxon>
    </lineage>
</organism>
<comment type="caution">
    <text evidence="3">The sequence shown here is derived from an EMBL/GenBank/DDBJ whole genome shotgun (WGS) entry which is preliminary data.</text>
</comment>
<reference evidence="3 4" key="1">
    <citation type="journal article" date="2019" name="mSystems">
        <title>Life at home and on the roam: Genomic adaptions reflect the dual lifestyle of an intracellular, facultative symbiont.</title>
        <authorList>
            <person name="Burgsdorf I."/>
        </authorList>
    </citation>
    <scope>NUCLEOTIDE SEQUENCE [LARGE SCALE GENOMIC DNA]</scope>
    <source>
        <strain evidence="3">277cI</strain>
    </source>
</reference>
<dbReference type="Pfam" id="PF09367">
    <property type="entry name" value="CpeS"/>
    <property type="match status" value="1"/>
</dbReference>
<accession>A0A524RS80</accession>
<dbReference type="Proteomes" id="UP000315454">
    <property type="component" value="Unassembled WGS sequence"/>
</dbReference>
<dbReference type="InterPro" id="IPR018536">
    <property type="entry name" value="CpcS/CpeS"/>
</dbReference>
<evidence type="ECO:0000256" key="2">
    <source>
        <dbReference type="ARBA" id="ARBA00023239"/>
    </source>
</evidence>
<sequence length="157" mass="17418">MVIAAPTDLFPPRSVVELLQLCTLFTLSSQEEGWDASQRGDLKVAWLDPQAASPANLGGLAMELPGGDALRLRFDGAGDQGGFSGCDGRVGEWLRNPDGSLLLRWCRGEETCEERIWFTKPNLRLRVRMVCRSVTGEAEAGAFYSEIRRMRARPPRH</sequence>
<evidence type="ECO:0000313" key="3">
    <source>
        <dbReference type="EMBL" id="TGH19934.1"/>
    </source>
</evidence>
<evidence type="ECO:0008006" key="5">
    <source>
        <dbReference type="Google" id="ProtNLM"/>
    </source>
</evidence>
<name>A0A524RS80_9CHRO</name>
<dbReference type="Gene3D" id="2.40.128.20">
    <property type="match status" value="1"/>
</dbReference>
<evidence type="ECO:0000256" key="1">
    <source>
        <dbReference type="ARBA" id="ARBA00010681"/>
    </source>
</evidence>